<reference evidence="1 2" key="1">
    <citation type="submission" date="2017-02" db="EMBL/GenBank/DDBJ databases">
        <authorList>
            <person name="Peterson S.W."/>
        </authorList>
    </citation>
    <scope>NUCLEOTIDE SEQUENCE [LARGE SCALE GENOMIC DNA]</scope>
    <source>
        <strain evidence="1 2">DSM 25262</strain>
    </source>
</reference>
<dbReference type="STRING" id="688867.SAMN05660236_4706"/>
<proteinExistence type="predicted"/>
<evidence type="ECO:0000313" key="2">
    <source>
        <dbReference type="Proteomes" id="UP000190961"/>
    </source>
</evidence>
<dbReference type="EMBL" id="FUZU01000003">
    <property type="protein sequence ID" value="SKC84202.1"/>
    <property type="molecule type" value="Genomic_DNA"/>
</dbReference>
<gene>
    <name evidence="1" type="ORF">SAMN05660236_4706</name>
</gene>
<accession>A0A1T5M7H9</accession>
<organism evidence="1 2">
    <name type="scientific">Ohtaekwangia koreensis</name>
    <dbReference type="NCBI Taxonomy" id="688867"/>
    <lineage>
        <taxon>Bacteria</taxon>
        <taxon>Pseudomonadati</taxon>
        <taxon>Bacteroidota</taxon>
        <taxon>Cytophagia</taxon>
        <taxon>Cytophagales</taxon>
        <taxon>Fulvivirgaceae</taxon>
        <taxon>Ohtaekwangia</taxon>
    </lineage>
</organism>
<dbReference type="AlphaFoldDB" id="A0A1T5M7H9"/>
<dbReference type="PROSITE" id="PS51257">
    <property type="entry name" value="PROKAR_LIPOPROTEIN"/>
    <property type="match status" value="1"/>
</dbReference>
<dbReference type="Proteomes" id="UP000190961">
    <property type="component" value="Unassembled WGS sequence"/>
</dbReference>
<protein>
    <submittedName>
        <fullName evidence="1">Uncharacterized protein</fullName>
    </submittedName>
</protein>
<name>A0A1T5M7H9_9BACT</name>
<dbReference type="OrthoDB" id="839740at2"/>
<keyword evidence="2" id="KW-1185">Reference proteome</keyword>
<evidence type="ECO:0000313" key="1">
    <source>
        <dbReference type="EMBL" id="SKC84202.1"/>
    </source>
</evidence>
<dbReference type="RefSeq" id="WP_079689203.1">
    <property type="nucleotide sequence ID" value="NZ_FUZU01000003.1"/>
</dbReference>
<sequence>MQKRLPVFFAILFLWASSCNEETPVSKTPDEKIVITDLDHEPIAKDLLSKLQGNAANGRVSSLEIKDAFFKYEDPDSGVLNYTFPLPDDSPDYFENMVLSKYDDGFYGFIYRYIPDESYTKDEPFRGSLQQFDLEGNLIGEFSIPFERDSISKGGRTQLVNQCVKSIEQNCVTTYKVETVTDYPCHCQYDRKTQLSSVCTFSFNMGMCDDMIAVPPAGGGGTYVAMGSGPSPKAGGSGGNNTGATKPVPKKPVVIVVPENDFYVGDNCVACIENQLKDPCLKMVAKKVLNPAIANKYNKLIQDIFNKNDKVNLILKEGTAEDIRKKPELNNTYGWTEPVELYNGIVGVTIKLHPQNLSNTSQEFIAATVCHEAFHAVVHYFDRDNWFKNTPTDDHIAIFSTYLDLVAEGLQSAYPNLNSREAQGLILKGMLDYKKQWGELFNIILKKKGFTEGQVDEIKRRYKNGISGTSCN</sequence>